<keyword evidence="3" id="KW-1185">Reference proteome</keyword>
<dbReference type="Proteomes" id="UP001606300">
    <property type="component" value="Unassembled WGS sequence"/>
</dbReference>
<dbReference type="GO" id="GO:0016787">
    <property type="term" value="F:hydrolase activity"/>
    <property type="evidence" value="ECO:0007669"/>
    <property type="project" value="UniProtKB-KW"/>
</dbReference>
<dbReference type="InterPro" id="IPR001375">
    <property type="entry name" value="Peptidase_S9_cat"/>
</dbReference>
<sequence>MTDVIALTEGAPNAFDGESPDRICRRPTRAELHAYLSPTPARGRALVYAGGGYLQLMHDKEGVEIAQWLNTLGLDAYVLVHRLPGQDGNAFDIALQDGLRALNHVATLPPLPLLHVGLSSGGHLAGVMSCQRECAGAVIAYAPINANHRNHKFPVGKPDFPPPEKQAFYDAWPIGIAAEPQGLPKCPVFLAYALHDPIVPVQHALNLMVAAQQHQLDVEAHVFPQAEHGFALRGLDGTHDQWPALAARWMTDRLRPWPPGNRSNP</sequence>
<keyword evidence="2" id="KW-0378">Hydrolase</keyword>
<evidence type="ECO:0000313" key="3">
    <source>
        <dbReference type="Proteomes" id="UP001606300"/>
    </source>
</evidence>
<accession>A0ABW7ESC9</accession>
<gene>
    <name evidence="2" type="ORF">ACG02S_16715</name>
</gene>
<feature type="domain" description="Peptidase S9 prolyl oligopeptidase catalytic" evidence="1">
    <location>
        <begin position="115"/>
        <end position="231"/>
    </location>
</feature>
<reference evidence="2 3" key="1">
    <citation type="submission" date="2024-09" db="EMBL/GenBank/DDBJ databases">
        <title>Novel species of the genus Pelomonas and Roseateles isolated from streams.</title>
        <authorList>
            <person name="Lu H."/>
        </authorList>
    </citation>
    <scope>NUCLEOTIDE SEQUENCE [LARGE SCALE GENOMIC DNA]</scope>
    <source>
        <strain evidence="2 3">DC23W</strain>
    </source>
</reference>
<dbReference type="Pfam" id="PF00326">
    <property type="entry name" value="Peptidase_S9"/>
    <property type="match status" value="1"/>
</dbReference>
<dbReference type="EC" id="3.4.-.-" evidence="2"/>
<evidence type="ECO:0000259" key="1">
    <source>
        <dbReference type="Pfam" id="PF00326"/>
    </source>
</evidence>
<organism evidence="2 3">
    <name type="scientific">Pelomonas dachongensis</name>
    <dbReference type="NCBI Taxonomy" id="3299029"/>
    <lineage>
        <taxon>Bacteria</taxon>
        <taxon>Pseudomonadati</taxon>
        <taxon>Pseudomonadota</taxon>
        <taxon>Betaproteobacteria</taxon>
        <taxon>Burkholderiales</taxon>
        <taxon>Sphaerotilaceae</taxon>
        <taxon>Roseateles</taxon>
    </lineage>
</organism>
<comment type="caution">
    <text evidence="2">The sequence shown here is derived from an EMBL/GenBank/DDBJ whole genome shotgun (WGS) entry which is preliminary data.</text>
</comment>
<name>A0ABW7ESC9_9BURK</name>
<protein>
    <submittedName>
        <fullName evidence="2">Alpha/beta hydrolase family protein</fullName>
        <ecNumber evidence="2">3.4.-.-</ecNumber>
    </submittedName>
</protein>
<dbReference type="EMBL" id="JBIGHY010000006">
    <property type="protein sequence ID" value="MFG6415538.1"/>
    <property type="molecule type" value="Genomic_DNA"/>
</dbReference>
<dbReference type="SUPFAM" id="SSF53474">
    <property type="entry name" value="alpha/beta-Hydrolases"/>
    <property type="match status" value="1"/>
</dbReference>
<evidence type="ECO:0000313" key="2">
    <source>
        <dbReference type="EMBL" id="MFG6415538.1"/>
    </source>
</evidence>
<dbReference type="RefSeq" id="WP_394471609.1">
    <property type="nucleotide sequence ID" value="NZ_JBIGHY010000006.1"/>
</dbReference>
<dbReference type="InterPro" id="IPR029058">
    <property type="entry name" value="AB_hydrolase_fold"/>
</dbReference>
<proteinExistence type="predicted"/>
<dbReference type="Gene3D" id="3.40.50.1820">
    <property type="entry name" value="alpha/beta hydrolase"/>
    <property type="match status" value="1"/>
</dbReference>